<dbReference type="STRING" id="857566.A0A1E3PEG3"/>
<evidence type="ECO:0000313" key="2">
    <source>
        <dbReference type="Proteomes" id="UP000095009"/>
    </source>
</evidence>
<proteinExistence type="predicted"/>
<evidence type="ECO:0008006" key="3">
    <source>
        <dbReference type="Google" id="ProtNLM"/>
    </source>
</evidence>
<protein>
    <recommendedName>
        <fullName evidence="3">Glutamyl-tRNA(Gln) amidotransferase subunit F, mitochondrial</fullName>
    </recommendedName>
</protein>
<keyword evidence="2" id="KW-1185">Reference proteome</keyword>
<organism evidence="1 2">
    <name type="scientific">Nadsonia fulvescens var. elongata DSM 6958</name>
    <dbReference type="NCBI Taxonomy" id="857566"/>
    <lineage>
        <taxon>Eukaryota</taxon>
        <taxon>Fungi</taxon>
        <taxon>Dikarya</taxon>
        <taxon>Ascomycota</taxon>
        <taxon>Saccharomycotina</taxon>
        <taxon>Dipodascomycetes</taxon>
        <taxon>Dipodascales</taxon>
        <taxon>Dipodascales incertae sedis</taxon>
        <taxon>Nadsonia</taxon>
    </lineage>
</organism>
<name>A0A1E3PEG3_9ASCO</name>
<dbReference type="Proteomes" id="UP000095009">
    <property type="component" value="Unassembled WGS sequence"/>
</dbReference>
<evidence type="ECO:0000313" key="1">
    <source>
        <dbReference type="EMBL" id="ODQ63332.1"/>
    </source>
</evidence>
<dbReference type="OrthoDB" id="4053592at2759"/>
<gene>
    <name evidence="1" type="ORF">NADFUDRAFT_44243</name>
</gene>
<reference evidence="1 2" key="1">
    <citation type="journal article" date="2016" name="Proc. Natl. Acad. Sci. U.S.A.">
        <title>Comparative genomics of biotechnologically important yeasts.</title>
        <authorList>
            <person name="Riley R."/>
            <person name="Haridas S."/>
            <person name="Wolfe K.H."/>
            <person name="Lopes M.R."/>
            <person name="Hittinger C.T."/>
            <person name="Goeker M."/>
            <person name="Salamov A.A."/>
            <person name="Wisecaver J.H."/>
            <person name="Long T.M."/>
            <person name="Calvey C.H."/>
            <person name="Aerts A.L."/>
            <person name="Barry K.W."/>
            <person name="Choi C."/>
            <person name="Clum A."/>
            <person name="Coughlan A.Y."/>
            <person name="Deshpande S."/>
            <person name="Douglass A.P."/>
            <person name="Hanson S.J."/>
            <person name="Klenk H.-P."/>
            <person name="LaButti K.M."/>
            <person name="Lapidus A."/>
            <person name="Lindquist E.A."/>
            <person name="Lipzen A.M."/>
            <person name="Meier-Kolthoff J.P."/>
            <person name="Ohm R.A."/>
            <person name="Otillar R.P."/>
            <person name="Pangilinan J.L."/>
            <person name="Peng Y."/>
            <person name="Rokas A."/>
            <person name="Rosa C.A."/>
            <person name="Scheuner C."/>
            <person name="Sibirny A.A."/>
            <person name="Slot J.C."/>
            <person name="Stielow J.B."/>
            <person name="Sun H."/>
            <person name="Kurtzman C.P."/>
            <person name="Blackwell M."/>
            <person name="Grigoriev I.V."/>
            <person name="Jeffries T.W."/>
        </authorList>
    </citation>
    <scope>NUCLEOTIDE SEQUENCE [LARGE SCALE GENOMIC DNA]</scope>
    <source>
        <strain evidence="1 2">DSM 6958</strain>
    </source>
</reference>
<dbReference type="Pfam" id="PF20977">
    <property type="entry name" value="GatF"/>
    <property type="match status" value="1"/>
</dbReference>
<sequence>MLTPTLQRISATAKTYVSPTPLQSPQEIHQLLSTVTWSLQDLRTTFSTDPITVTPDYLHKLLNRAGLELPTSDAERNSLIEYLQRQGQMVHHVHNISTEGLRPLGRIAPDQPRKITLQQMKQPEKYSGKNVASWDPLSLAKIKEGRFFVLNEGLKKKN</sequence>
<dbReference type="EMBL" id="KV454415">
    <property type="protein sequence ID" value="ODQ63332.1"/>
    <property type="molecule type" value="Genomic_DNA"/>
</dbReference>
<dbReference type="AlphaFoldDB" id="A0A1E3PEG3"/>
<accession>A0A1E3PEG3</accession>